<dbReference type="GO" id="GO:0030246">
    <property type="term" value="F:carbohydrate binding"/>
    <property type="evidence" value="ECO:0007669"/>
    <property type="project" value="InterPro"/>
</dbReference>
<dbReference type="SUPFAM" id="SSF74650">
    <property type="entry name" value="Galactose mutarotase-like"/>
    <property type="match status" value="1"/>
</dbReference>
<accession>A0AB39BH50</accession>
<dbReference type="GO" id="GO:0003824">
    <property type="term" value="F:catalytic activity"/>
    <property type="evidence" value="ECO:0007669"/>
    <property type="project" value="InterPro"/>
</dbReference>
<feature type="region of interest" description="Disordered" evidence="1">
    <location>
        <begin position="36"/>
        <end position="55"/>
    </location>
</feature>
<sequence>MPDQGTAAPARPTRIEFSSPDLTAVVEAEGARLSSLRLAGTDPATPSPTPDPGAGRELLLVTPWSGDTDGAWTMPVSSHEWHRRYPGGWHVLLPRSGDPVVIDGVEQPFHGEAAWRHWRLEAVEDGCDATVDLRTVPLRLTRRFRLDGDTLSVTQEVTSFGPVAVDFGWVEHPAFDGALFDGATLALGEEAPRAFVEPPATAFADLDSPVGTCTVEAPAIARRLTLDWDAAVFPRLQLWQERRGSAGFPWWGSVDAVGIEPASQPFDFGGDRLGALTVAPGETLSSTLSLTVRRMPAV</sequence>
<dbReference type="Gene3D" id="2.70.98.10">
    <property type="match status" value="1"/>
</dbReference>
<proteinExistence type="predicted"/>
<dbReference type="AlphaFoldDB" id="A0AB39BH50"/>
<dbReference type="GO" id="GO:0005975">
    <property type="term" value="P:carbohydrate metabolic process"/>
    <property type="evidence" value="ECO:0007669"/>
    <property type="project" value="InterPro"/>
</dbReference>
<feature type="region of interest" description="Disordered" evidence="1">
    <location>
        <begin position="1"/>
        <end position="22"/>
    </location>
</feature>
<dbReference type="RefSeq" id="WP_368498306.1">
    <property type="nucleotide sequence ID" value="NZ_CP162511.1"/>
</dbReference>
<evidence type="ECO:0000256" key="1">
    <source>
        <dbReference type="SAM" id="MobiDB-lite"/>
    </source>
</evidence>
<protein>
    <recommendedName>
        <fullName evidence="3">DUF4432 family protein</fullName>
    </recommendedName>
</protein>
<gene>
    <name evidence="2" type="ORF">ABFY20_02130</name>
</gene>
<evidence type="ECO:0000313" key="2">
    <source>
        <dbReference type="EMBL" id="XDI05917.1"/>
    </source>
</evidence>
<dbReference type="InterPro" id="IPR011013">
    <property type="entry name" value="Gal_mutarotase_sf_dom"/>
</dbReference>
<evidence type="ECO:0008006" key="3">
    <source>
        <dbReference type="Google" id="ProtNLM"/>
    </source>
</evidence>
<dbReference type="EMBL" id="CP162511">
    <property type="protein sequence ID" value="XDI05917.1"/>
    <property type="molecule type" value="Genomic_DNA"/>
</dbReference>
<organism evidence="2">
    <name type="scientific">Herbiconiux sp. A18JL235</name>
    <dbReference type="NCBI Taxonomy" id="3152363"/>
    <lineage>
        <taxon>Bacteria</taxon>
        <taxon>Bacillati</taxon>
        <taxon>Actinomycetota</taxon>
        <taxon>Actinomycetes</taxon>
        <taxon>Micrococcales</taxon>
        <taxon>Microbacteriaceae</taxon>
        <taxon>Herbiconiux</taxon>
    </lineage>
</organism>
<name>A0AB39BH50_9MICO</name>
<reference evidence="2" key="1">
    <citation type="submission" date="2024-05" db="EMBL/GenBank/DDBJ databases">
        <title>Herbiconiux sp. A18JL235.</title>
        <authorList>
            <person name="Zhang G."/>
        </authorList>
    </citation>
    <scope>NUCLEOTIDE SEQUENCE</scope>
    <source>
        <strain evidence="2">A18JL235</strain>
    </source>
</reference>
<dbReference type="InterPro" id="IPR014718">
    <property type="entry name" value="GH-type_carb-bd"/>
</dbReference>